<organism evidence="1 2">
    <name type="scientific">Romanomermis culicivorax</name>
    <name type="common">Nematode worm</name>
    <dbReference type="NCBI Taxonomy" id="13658"/>
    <lineage>
        <taxon>Eukaryota</taxon>
        <taxon>Metazoa</taxon>
        <taxon>Ecdysozoa</taxon>
        <taxon>Nematoda</taxon>
        <taxon>Enoplea</taxon>
        <taxon>Dorylaimia</taxon>
        <taxon>Mermithida</taxon>
        <taxon>Mermithoidea</taxon>
        <taxon>Mermithidae</taxon>
        <taxon>Romanomermis</taxon>
    </lineage>
</organism>
<dbReference type="WBParaSite" id="nRc.2.0.1.t08150-RA">
    <property type="protein sequence ID" value="nRc.2.0.1.t08150-RA"/>
    <property type="gene ID" value="nRc.2.0.1.g08150"/>
</dbReference>
<dbReference type="Proteomes" id="UP000887565">
    <property type="component" value="Unplaced"/>
</dbReference>
<dbReference type="AlphaFoldDB" id="A0A915I2T8"/>
<keyword evidence="1" id="KW-1185">Reference proteome</keyword>
<accession>A0A915I2T8</accession>
<evidence type="ECO:0000313" key="2">
    <source>
        <dbReference type="WBParaSite" id="nRc.2.0.1.t08150-RA"/>
    </source>
</evidence>
<name>A0A915I2T8_ROMCU</name>
<proteinExistence type="predicted"/>
<reference evidence="2" key="1">
    <citation type="submission" date="2022-11" db="UniProtKB">
        <authorList>
            <consortium name="WormBaseParasite"/>
        </authorList>
    </citation>
    <scope>IDENTIFICATION</scope>
</reference>
<sequence length="175" mass="20617">MLLVVAISRRTILSGYISHYSRCRTSKINLFVDNHLTVKTRANLVVIKLMSVFVFQNIIAQKRRDSIAKCSLHAGDNALYSCMKNLTFTLHLLCYFEDAVQLLKRYKCLGENFNNTLCFWTLTRSIKQPSNAENKNFVLLKQKLRMRVRLRRTHIIQNRPQQLLHCFFKFPHIEI</sequence>
<protein>
    <submittedName>
        <fullName evidence="2">Uncharacterized protein</fullName>
    </submittedName>
</protein>
<evidence type="ECO:0000313" key="1">
    <source>
        <dbReference type="Proteomes" id="UP000887565"/>
    </source>
</evidence>